<comment type="caution">
    <text evidence="1">The sequence shown here is derived from an EMBL/GenBank/DDBJ whole genome shotgun (WGS) entry which is preliminary data.</text>
</comment>
<evidence type="ECO:0000313" key="2">
    <source>
        <dbReference type="Proteomes" id="UP000673691"/>
    </source>
</evidence>
<proteinExistence type="predicted"/>
<sequence length="77" mass="9412">NTHLDGHIIRSCTHRFVEVSQRFRSKNNKLTVLPGFGFGDRIIPDRTIWSRADYHIFLIIQFDRIRRCPRFWSRRKR</sequence>
<feature type="non-terminal residue" evidence="1">
    <location>
        <position position="1"/>
    </location>
</feature>
<gene>
    <name evidence="1" type="ORF">BJ554DRAFT_6087</name>
</gene>
<dbReference type="Proteomes" id="UP000673691">
    <property type="component" value="Unassembled WGS sequence"/>
</dbReference>
<dbReference type="EMBL" id="JAEFCI010003296">
    <property type="protein sequence ID" value="KAG5461677.1"/>
    <property type="molecule type" value="Genomic_DNA"/>
</dbReference>
<protein>
    <submittedName>
        <fullName evidence="1">Uncharacterized protein</fullName>
    </submittedName>
</protein>
<evidence type="ECO:0000313" key="1">
    <source>
        <dbReference type="EMBL" id="KAG5461677.1"/>
    </source>
</evidence>
<name>A0A8H8DKZ5_9FUNG</name>
<dbReference type="AlphaFoldDB" id="A0A8H8DKZ5"/>
<keyword evidence="2" id="KW-1185">Reference proteome</keyword>
<accession>A0A8H8DKZ5</accession>
<organism evidence="1 2">
    <name type="scientific">Olpidium bornovanus</name>
    <dbReference type="NCBI Taxonomy" id="278681"/>
    <lineage>
        <taxon>Eukaryota</taxon>
        <taxon>Fungi</taxon>
        <taxon>Fungi incertae sedis</taxon>
        <taxon>Olpidiomycota</taxon>
        <taxon>Olpidiomycotina</taxon>
        <taxon>Olpidiomycetes</taxon>
        <taxon>Olpidiales</taxon>
        <taxon>Olpidiaceae</taxon>
        <taxon>Olpidium</taxon>
    </lineage>
</organism>
<reference evidence="1 2" key="1">
    <citation type="journal article" name="Sci. Rep.">
        <title>Genome-scale phylogenetic analyses confirm Olpidium as the closest living zoosporic fungus to the non-flagellated, terrestrial fungi.</title>
        <authorList>
            <person name="Chang Y."/>
            <person name="Rochon D."/>
            <person name="Sekimoto S."/>
            <person name="Wang Y."/>
            <person name="Chovatia M."/>
            <person name="Sandor L."/>
            <person name="Salamov A."/>
            <person name="Grigoriev I.V."/>
            <person name="Stajich J.E."/>
            <person name="Spatafora J.W."/>
        </authorList>
    </citation>
    <scope>NUCLEOTIDE SEQUENCE [LARGE SCALE GENOMIC DNA]</scope>
    <source>
        <strain evidence="1">S191</strain>
    </source>
</reference>